<organism evidence="3 4">
    <name type="scientific">Capsaspora owczarzaki (strain ATCC 30864)</name>
    <dbReference type="NCBI Taxonomy" id="595528"/>
    <lineage>
        <taxon>Eukaryota</taxon>
        <taxon>Filasterea</taxon>
        <taxon>Capsaspora</taxon>
    </lineage>
</organism>
<gene>
    <name evidence="3" type="ORF">CAOG_009130</name>
</gene>
<dbReference type="SUPFAM" id="SSF55277">
    <property type="entry name" value="GYF domain"/>
    <property type="match status" value="1"/>
</dbReference>
<dbReference type="Pfam" id="PF02213">
    <property type="entry name" value="GYF"/>
    <property type="match status" value="1"/>
</dbReference>
<dbReference type="SMART" id="SM00444">
    <property type="entry name" value="GYF"/>
    <property type="match status" value="1"/>
</dbReference>
<feature type="compositionally biased region" description="Acidic residues" evidence="1">
    <location>
        <begin position="235"/>
        <end position="248"/>
    </location>
</feature>
<feature type="domain" description="GYF" evidence="2">
    <location>
        <begin position="389"/>
        <end position="449"/>
    </location>
</feature>
<feature type="region of interest" description="Disordered" evidence="1">
    <location>
        <begin position="1"/>
        <end position="104"/>
    </location>
</feature>
<dbReference type="EMBL" id="KE346375">
    <property type="protein sequence ID" value="KJE97722.1"/>
    <property type="molecule type" value="Genomic_DNA"/>
</dbReference>
<reference evidence="4" key="1">
    <citation type="submission" date="2011-02" db="EMBL/GenBank/DDBJ databases">
        <title>The Genome Sequence of Capsaspora owczarzaki ATCC 30864.</title>
        <authorList>
            <person name="Russ C."/>
            <person name="Cuomo C."/>
            <person name="Burger G."/>
            <person name="Gray M.W."/>
            <person name="Holland P.W.H."/>
            <person name="King N."/>
            <person name="Lang F.B.F."/>
            <person name="Roger A.J."/>
            <person name="Ruiz-Trillo I."/>
            <person name="Young S.K."/>
            <person name="Zeng Q."/>
            <person name="Gargeya S."/>
            <person name="Alvarado L."/>
            <person name="Berlin A."/>
            <person name="Chapman S.B."/>
            <person name="Chen Z."/>
            <person name="Freedman E."/>
            <person name="Gellesch M."/>
            <person name="Goldberg J."/>
            <person name="Griggs A."/>
            <person name="Gujja S."/>
            <person name="Heilman E."/>
            <person name="Heiman D."/>
            <person name="Howarth C."/>
            <person name="Mehta T."/>
            <person name="Neiman D."/>
            <person name="Pearson M."/>
            <person name="Roberts A."/>
            <person name="Saif S."/>
            <person name="Shea T."/>
            <person name="Shenoy N."/>
            <person name="Sisk P."/>
            <person name="Stolte C."/>
            <person name="Sykes S."/>
            <person name="White J."/>
            <person name="Yandava C."/>
            <person name="Haas B."/>
            <person name="Nusbaum C."/>
            <person name="Birren B."/>
        </authorList>
    </citation>
    <scope>NUCLEOTIDE SEQUENCE</scope>
    <source>
        <strain evidence="4">ATCC 30864</strain>
    </source>
</reference>
<dbReference type="GO" id="GO:0005682">
    <property type="term" value="C:U5 snRNP"/>
    <property type="evidence" value="ECO:0007669"/>
    <property type="project" value="InterPro"/>
</dbReference>
<dbReference type="PROSITE" id="PS50829">
    <property type="entry name" value="GYF"/>
    <property type="match status" value="1"/>
</dbReference>
<dbReference type="InParanoid" id="A0A0D2W0J0"/>
<protein>
    <recommendedName>
        <fullName evidence="2">GYF domain-containing protein</fullName>
    </recommendedName>
</protein>
<proteinExistence type="predicted"/>
<name>A0A0D2W0J0_CAPO3</name>
<sequence length="454" mass="50381">MTSQKRPREDDLDDDNERRVRFAADQAEHEQDDAAPPDHTAAHGRLHRLSHATEDEADDGRARYQHRGLRAGQIDNPDERDRGDGDDDDDDGEEDGDDEQAMKRYYLQEAHLLGQRESMAEGVSIGGTGVRFTPFNLDDEMAEGDYDEQGNYSVKKRDKDEENDAWADSVDWQGLAAKEQARKSKKGNQRNNKSEDDRNPVGDVLMNDDNDERDPLQVAAAKRQRKEAQKSKESSDEESAAESEDDEDAAARPSATQLLERLLQFLEPGETVAAALRRLGGKNSATAKKKHYSDKAKQAAVSQEAKASAAEQKGRMLELIETAHQLVASGYTNVYDDTIDTIQHQLQHGHAPDFGQSADGSEESKDAGQPAQEAVANPPAQAPPTLSDEVHWEYKMQNTPDADVHGPFANSQMMEWKDAGYFDSQPVFVRKYVAGGDNSAAYNSVARVDFDLYS</sequence>
<feature type="compositionally biased region" description="Acidic residues" evidence="1">
    <location>
        <begin position="84"/>
        <end position="99"/>
    </location>
</feature>
<dbReference type="InterPro" id="IPR003169">
    <property type="entry name" value="GYF"/>
</dbReference>
<dbReference type="PhylomeDB" id="A0A0D2W0J0"/>
<evidence type="ECO:0000256" key="1">
    <source>
        <dbReference type="SAM" id="MobiDB-lite"/>
    </source>
</evidence>
<dbReference type="FunCoup" id="A0A0D2W0J0">
    <property type="interactions" value="554"/>
</dbReference>
<dbReference type="InterPro" id="IPR039905">
    <property type="entry name" value="CD2BP2/Lin1"/>
</dbReference>
<dbReference type="OrthoDB" id="331341at2759"/>
<dbReference type="PANTHER" id="PTHR13138">
    <property type="entry name" value="PROTEIN LIN1"/>
    <property type="match status" value="1"/>
</dbReference>
<dbReference type="STRING" id="595528.A0A0D2W0J0"/>
<feature type="region of interest" description="Disordered" evidence="1">
    <location>
        <begin position="125"/>
        <end position="255"/>
    </location>
</feature>
<feature type="compositionally biased region" description="Basic and acidic residues" evidence="1">
    <location>
        <begin position="51"/>
        <end position="62"/>
    </location>
</feature>
<dbReference type="Proteomes" id="UP000008743">
    <property type="component" value="Unassembled WGS sequence"/>
</dbReference>
<feature type="compositionally biased region" description="Basic and acidic residues" evidence="1">
    <location>
        <begin position="16"/>
        <end position="29"/>
    </location>
</feature>
<accession>A0A0D2W0J0</accession>
<dbReference type="PANTHER" id="PTHR13138:SF3">
    <property type="entry name" value="CD2 ANTIGEN CYTOPLASMIC TAIL-BINDING PROTEIN 2"/>
    <property type="match status" value="1"/>
</dbReference>
<feature type="compositionally biased region" description="Acidic residues" evidence="1">
    <location>
        <begin position="137"/>
        <end position="148"/>
    </location>
</feature>
<evidence type="ECO:0000259" key="2">
    <source>
        <dbReference type="PROSITE" id="PS50829"/>
    </source>
</evidence>
<dbReference type="Gene3D" id="3.30.1490.40">
    <property type="match status" value="1"/>
</dbReference>
<evidence type="ECO:0000313" key="4">
    <source>
        <dbReference type="Proteomes" id="UP000008743"/>
    </source>
</evidence>
<dbReference type="eggNOG" id="KOG2950">
    <property type="taxonomic scope" value="Eukaryota"/>
</dbReference>
<dbReference type="AlphaFoldDB" id="A0A0D2W0J0"/>
<keyword evidence="4" id="KW-1185">Reference proteome</keyword>
<dbReference type="InterPro" id="IPR035445">
    <property type="entry name" value="GYF-like_dom_sf"/>
</dbReference>
<evidence type="ECO:0000313" key="3">
    <source>
        <dbReference type="EMBL" id="KJE97722.1"/>
    </source>
</evidence>
<feature type="region of interest" description="Disordered" evidence="1">
    <location>
        <begin position="349"/>
        <end position="386"/>
    </location>
</feature>